<dbReference type="SMART" id="SM00387">
    <property type="entry name" value="HATPase_c"/>
    <property type="match status" value="1"/>
</dbReference>
<dbReference type="Proteomes" id="UP000198703">
    <property type="component" value="Unassembled WGS sequence"/>
</dbReference>
<dbReference type="InterPro" id="IPR005467">
    <property type="entry name" value="His_kinase_dom"/>
</dbReference>
<evidence type="ECO:0000256" key="4">
    <source>
        <dbReference type="ARBA" id="ARBA00022679"/>
    </source>
</evidence>
<dbReference type="InterPro" id="IPR004358">
    <property type="entry name" value="Sig_transdc_His_kin-like_C"/>
</dbReference>
<evidence type="ECO:0000313" key="11">
    <source>
        <dbReference type="Proteomes" id="UP000198703"/>
    </source>
</evidence>
<feature type="region of interest" description="Disordered" evidence="7">
    <location>
        <begin position="513"/>
        <end position="537"/>
    </location>
</feature>
<dbReference type="PRINTS" id="PR00344">
    <property type="entry name" value="BCTRLSENSOR"/>
</dbReference>
<dbReference type="GO" id="GO:0000155">
    <property type="term" value="F:phosphorelay sensor kinase activity"/>
    <property type="evidence" value="ECO:0007669"/>
    <property type="project" value="InterPro"/>
</dbReference>
<dbReference type="SUPFAM" id="SSF55874">
    <property type="entry name" value="ATPase domain of HSP90 chaperone/DNA topoisomerase II/histidine kinase"/>
    <property type="match status" value="1"/>
</dbReference>
<comment type="catalytic activity">
    <reaction evidence="1">
        <text>ATP + protein L-histidine = ADP + protein N-phospho-L-histidine.</text>
        <dbReference type="EC" id="2.7.13.3"/>
    </reaction>
</comment>
<dbReference type="EMBL" id="FNQM01000002">
    <property type="protein sequence ID" value="SDZ98379.1"/>
    <property type="molecule type" value="Genomic_DNA"/>
</dbReference>
<evidence type="ECO:0000259" key="9">
    <source>
        <dbReference type="PROSITE" id="PS50110"/>
    </source>
</evidence>
<evidence type="ECO:0000256" key="5">
    <source>
        <dbReference type="ARBA" id="ARBA00022777"/>
    </source>
</evidence>
<reference evidence="10 11" key="1">
    <citation type="submission" date="2016-10" db="EMBL/GenBank/DDBJ databases">
        <authorList>
            <person name="de Groot N.N."/>
        </authorList>
    </citation>
    <scope>NUCLEOTIDE SEQUENCE [LARGE SCALE GENOMIC DNA]</scope>
    <source>
        <strain evidence="10 11">DSM 15345</strain>
    </source>
</reference>
<evidence type="ECO:0000256" key="3">
    <source>
        <dbReference type="ARBA" id="ARBA00022553"/>
    </source>
</evidence>
<organism evidence="10 11">
    <name type="scientific">Rubrimonas cliftonensis</name>
    <dbReference type="NCBI Taxonomy" id="89524"/>
    <lineage>
        <taxon>Bacteria</taxon>
        <taxon>Pseudomonadati</taxon>
        <taxon>Pseudomonadota</taxon>
        <taxon>Alphaproteobacteria</taxon>
        <taxon>Rhodobacterales</taxon>
        <taxon>Paracoccaceae</taxon>
        <taxon>Rubrimonas</taxon>
    </lineage>
</organism>
<evidence type="ECO:0000256" key="2">
    <source>
        <dbReference type="ARBA" id="ARBA00012438"/>
    </source>
</evidence>
<evidence type="ECO:0000313" key="10">
    <source>
        <dbReference type="EMBL" id="SDZ98379.1"/>
    </source>
</evidence>
<feature type="compositionally biased region" description="Polar residues" evidence="7">
    <location>
        <begin position="513"/>
        <end position="522"/>
    </location>
</feature>
<dbReference type="Gene3D" id="3.30.565.10">
    <property type="entry name" value="Histidine kinase-like ATPase, C-terminal domain"/>
    <property type="match status" value="1"/>
</dbReference>
<dbReference type="InterPro" id="IPR001789">
    <property type="entry name" value="Sig_transdc_resp-reg_receiver"/>
</dbReference>
<dbReference type="InterPro" id="IPR003594">
    <property type="entry name" value="HATPase_dom"/>
</dbReference>
<dbReference type="Gene3D" id="3.40.50.2300">
    <property type="match status" value="1"/>
</dbReference>
<keyword evidence="11" id="KW-1185">Reference proteome</keyword>
<dbReference type="SUPFAM" id="SSF52172">
    <property type="entry name" value="CheY-like"/>
    <property type="match status" value="1"/>
</dbReference>
<name>A0A1H3XG95_9RHOB</name>
<dbReference type="SUPFAM" id="SSF55785">
    <property type="entry name" value="PYP-like sensor domain (PAS domain)"/>
    <property type="match status" value="1"/>
</dbReference>
<dbReference type="AlphaFoldDB" id="A0A1H3XG95"/>
<dbReference type="Pfam" id="PF02518">
    <property type="entry name" value="HATPase_c"/>
    <property type="match status" value="1"/>
</dbReference>
<evidence type="ECO:0000256" key="7">
    <source>
        <dbReference type="SAM" id="MobiDB-lite"/>
    </source>
</evidence>
<dbReference type="Pfam" id="PF00512">
    <property type="entry name" value="HisKA"/>
    <property type="match status" value="1"/>
</dbReference>
<dbReference type="CDD" id="cd17546">
    <property type="entry name" value="REC_hyHK_CKI1_RcsC-like"/>
    <property type="match status" value="1"/>
</dbReference>
<feature type="compositionally biased region" description="Low complexity" evidence="7">
    <location>
        <begin position="524"/>
        <end position="537"/>
    </location>
</feature>
<dbReference type="PROSITE" id="PS50109">
    <property type="entry name" value="HIS_KIN"/>
    <property type="match status" value="1"/>
</dbReference>
<dbReference type="CDD" id="cd00082">
    <property type="entry name" value="HisKA"/>
    <property type="match status" value="1"/>
</dbReference>
<dbReference type="PANTHER" id="PTHR43047:SF64">
    <property type="entry name" value="HISTIDINE KINASE CONTAINING CHEY-HOMOLOGOUS RECEIVER DOMAIN AND PAS DOMAIN-RELATED"/>
    <property type="match status" value="1"/>
</dbReference>
<dbReference type="InterPro" id="IPR011006">
    <property type="entry name" value="CheY-like_superfamily"/>
</dbReference>
<protein>
    <recommendedName>
        <fullName evidence="2">histidine kinase</fullName>
        <ecNumber evidence="2">2.7.13.3</ecNumber>
    </recommendedName>
</protein>
<dbReference type="OrthoDB" id="9801651at2"/>
<dbReference type="Pfam" id="PF00072">
    <property type="entry name" value="Response_reg"/>
    <property type="match status" value="1"/>
</dbReference>
<dbReference type="SMART" id="SM00388">
    <property type="entry name" value="HisKA"/>
    <property type="match status" value="1"/>
</dbReference>
<keyword evidence="4" id="KW-0808">Transferase</keyword>
<feature type="domain" description="Response regulatory" evidence="9">
    <location>
        <begin position="381"/>
        <end position="500"/>
    </location>
</feature>
<dbReference type="InterPro" id="IPR003661">
    <property type="entry name" value="HisK_dim/P_dom"/>
</dbReference>
<dbReference type="InterPro" id="IPR036097">
    <property type="entry name" value="HisK_dim/P_sf"/>
</dbReference>
<dbReference type="SUPFAM" id="SSF47384">
    <property type="entry name" value="Homodimeric domain of signal transducing histidine kinase"/>
    <property type="match status" value="1"/>
</dbReference>
<feature type="domain" description="Histidine kinase" evidence="8">
    <location>
        <begin position="117"/>
        <end position="338"/>
    </location>
</feature>
<evidence type="ECO:0000259" key="8">
    <source>
        <dbReference type="PROSITE" id="PS50109"/>
    </source>
</evidence>
<dbReference type="SMART" id="SM00448">
    <property type="entry name" value="REC"/>
    <property type="match status" value="1"/>
</dbReference>
<dbReference type="PROSITE" id="PS50110">
    <property type="entry name" value="RESPONSE_REGULATORY"/>
    <property type="match status" value="1"/>
</dbReference>
<gene>
    <name evidence="10" type="ORF">SAMN05444370_102412</name>
</gene>
<sequence>MRWGRVSGSWRLVFVSSEISDICGYAAEDFLSGAVTWSALVGGGAGDRPFSPEEVVGADCAVTRRYAIVAKSGEIRHIFDQTQVWRDGANNLDGYSSALLDVTAERGAGSDIGTLAYVSHEVRTPLTGILGLAEALSQSPLTAEQRAVVDALSEAGSSLLHMVNNMLEASRKGAAAPALDAAPFQLGALCSATTRLFSHRAAAKGLELGCGGGPEDPVLVGDQARLRQVLSNLISNAIKFTERGGVAVAWAVEPPAADGRRRMRLTVSDTGVGMSPEFAAEVFEPYRTSGAGLAHDHAGAGLGLSISRDIMRMLDGGISVESAPGAGSRFLVECDLPEARRVAGASGGPGAAGGSGAAGGACALRGPIAADREFLERMRPEILVADDVEANRRVVDLLLSPVGARVTCVDNGVDAVALAATRRFDAILLDGRMPGLAGVDATLEIRRLEGCESHPPSAIIAMSADAAELAEASFVMAGADAYLQKPFEPGGLIRAVAAALRARQAGGWKANGRQASAWQASGSPARAAPRPLAAVRA</sequence>
<evidence type="ECO:0000256" key="6">
    <source>
        <dbReference type="PROSITE-ProRule" id="PRU00169"/>
    </source>
</evidence>
<dbReference type="STRING" id="89524.SAMN05444370_102412"/>
<dbReference type="EC" id="2.7.13.3" evidence="2"/>
<dbReference type="InterPro" id="IPR035965">
    <property type="entry name" value="PAS-like_dom_sf"/>
</dbReference>
<dbReference type="Gene3D" id="1.10.287.130">
    <property type="match status" value="1"/>
</dbReference>
<proteinExistence type="predicted"/>
<evidence type="ECO:0000256" key="1">
    <source>
        <dbReference type="ARBA" id="ARBA00000085"/>
    </source>
</evidence>
<dbReference type="InterPro" id="IPR036890">
    <property type="entry name" value="HATPase_C_sf"/>
</dbReference>
<feature type="modified residue" description="4-aspartylphosphate" evidence="6">
    <location>
        <position position="430"/>
    </location>
</feature>
<keyword evidence="5 10" id="KW-0418">Kinase</keyword>
<dbReference type="PANTHER" id="PTHR43047">
    <property type="entry name" value="TWO-COMPONENT HISTIDINE PROTEIN KINASE"/>
    <property type="match status" value="1"/>
</dbReference>
<keyword evidence="3 6" id="KW-0597">Phosphoprotein</keyword>
<accession>A0A1H3XG95</accession>